<accession>A0ABD2NP28</accession>
<dbReference type="Pfam" id="PF12248">
    <property type="entry name" value="Methyltransf_FA"/>
    <property type="match status" value="1"/>
</dbReference>
<feature type="domain" description="Farnesoic acid O-methyl transferase" evidence="1">
    <location>
        <begin position="34"/>
        <end position="99"/>
    </location>
</feature>
<dbReference type="EMBL" id="JABFTP020000134">
    <property type="protein sequence ID" value="KAL3280506.1"/>
    <property type="molecule type" value="Genomic_DNA"/>
</dbReference>
<organism evidence="2 3">
    <name type="scientific">Cryptolaemus montrouzieri</name>
    <dbReference type="NCBI Taxonomy" id="559131"/>
    <lineage>
        <taxon>Eukaryota</taxon>
        <taxon>Metazoa</taxon>
        <taxon>Ecdysozoa</taxon>
        <taxon>Arthropoda</taxon>
        <taxon>Hexapoda</taxon>
        <taxon>Insecta</taxon>
        <taxon>Pterygota</taxon>
        <taxon>Neoptera</taxon>
        <taxon>Endopterygota</taxon>
        <taxon>Coleoptera</taxon>
        <taxon>Polyphaga</taxon>
        <taxon>Cucujiformia</taxon>
        <taxon>Coccinelloidea</taxon>
        <taxon>Coccinellidae</taxon>
        <taxon>Scymninae</taxon>
        <taxon>Scymnini</taxon>
        <taxon>Cryptolaemus</taxon>
    </lineage>
</organism>
<evidence type="ECO:0000313" key="3">
    <source>
        <dbReference type="Proteomes" id="UP001516400"/>
    </source>
</evidence>
<dbReference type="Proteomes" id="UP001516400">
    <property type="component" value="Unassembled WGS sequence"/>
</dbReference>
<comment type="caution">
    <text evidence="2">The sequence shown here is derived from an EMBL/GenBank/DDBJ whole genome shotgun (WGS) entry which is preliminary data.</text>
</comment>
<proteinExistence type="predicted"/>
<reference evidence="2 3" key="1">
    <citation type="journal article" date="2021" name="BMC Biol.">
        <title>Horizontally acquired antibacterial genes associated with adaptive radiation of ladybird beetles.</title>
        <authorList>
            <person name="Li H.S."/>
            <person name="Tang X.F."/>
            <person name="Huang Y.H."/>
            <person name="Xu Z.Y."/>
            <person name="Chen M.L."/>
            <person name="Du X.Y."/>
            <person name="Qiu B.Y."/>
            <person name="Chen P.T."/>
            <person name="Zhang W."/>
            <person name="Slipinski A."/>
            <person name="Escalona H.E."/>
            <person name="Waterhouse R.M."/>
            <person name="Zwick A."/>
            <person name="Pang H."/>
        </authorList>
    </citation>
    <scope>NUCLEOTIDE SEQUENCE [LARGE SCALE GENOMIC DNA]</scope>
    <source>
        <strain evidence="2">SYSU2018</strain>
    </source>
</reference>
<dbReference type="InterPro" id="IPR022041">
    <property type="entry name" value="Methyltransf_FA"/>
</dbReference>
<name>A0ABD2NP28_9CUCU</name>
<gene>
    <name evidence="2" type="ORF">HHI36_024240</name>
</gene>
<dbReference type="AlphaFoldDB" id="A0ABD2NP28"/>
<sequence>MPPTELRRLRRNLRFNLHLEATARENLLISTSDSFRYEWMSAPRNRQGVVIELRVGSSPSRKVGPVQIALSETQNPSDRMYRITVGDADNTLTWIGRKTR</sequence>
<evidence type="ECO:0000313" key="2">
    <source>
        <dbReference type="EMBL" id="KAL3280506.1"/>
    </source>
</evidence>
<evidence type="ECO:0000259" key="1">
    <source>
        <dbReference type="Pfam" id="PF12248"/>
    </source>
</evidence>
<protein>
    <recommendedName>
        <fullName evidence="1">Farnesoic acid O-methyl transferase domain-containing protein</fullName>
    </recommendedName>
</protein>
<keyword evidence="3" id="KW-1185">Reference proteome</keyword>